<evidence type="ECO:0000313" key="4">
    <source>
        <dbReference type="Proteomes" id="UP000481517"/>
    </source>
</evidence>
<feature type="chain" id="PRO_5028875211" description="Chromosome partition protein Smc" evidence="2">
    <location>
        <begin position="23"/>
        <end position="304"/>
    </location>
</feature>
<organism evidence="3 4">
    <name type="scientific">Pseudidiomarina piscicola</name>
    <dbReference type="NCBI Taxonomy" id="2614830"/>
    <lineage>
        <taxon>Bacteria</taxon>
        <taxon>Pseudomonadati</taxon>
        <taxon>Pseudomonadota</taxon>
        <taxon>Gammaproteobacteria</taxon>
        <taxon>Alteromonadales</taxon>
        <taxon>Idiomarinaceae</taxon>
        <taxon>Pseudidiomarina</taxon>
    </lineage>
</organism>
<dbReference type="Proteomes" id="UP000481517">
    <property type="component" value="Unassembled WGS sequence"/>
</dbReference>
<name>A0A6S6WLF8_9GAMM</name>
<keyword evidence="1" id="KW-0175">Coiled coil</keyword>
<keyword evidence="4" id="KW-1185">Reference proteome</keyword>
<dbReference type="EMBL" id="CADCXY010000005">
    <property type="protein sequence ID" value="CAB0151620.1"/>
    <property type="molecule type" value="Genomic_DNA"/>
</dbReference>
<feature type="coiled-coil region" evidence="1">
    <location>
        <begin position="145"/>
        <end position="240"/>
    </location>
</feature>
<dbReference type="AlphaFoldDB" id="A0A6S6WLF8"/>
<dbReference type="RefSeq" id="WP_173920991.1">
    <property type="nucleotide sequence ID" value="NZ_CADCXY010000005.1"/>
</dbReference>
<sequence length="304" mass="33821">MRSLIVISAVAWALVSSTTATANEQQRSELRKQLEIMNGIFNTTLEQQEQAASGEFRSRLSYNYLAGQGVVYSAKIGGGRMMFFDGGVPMPPMPNMPDLPHLSDVESIEIETAVAEGLAAAGEALEHIEIIIEDENSEGERIEVVREVSREMRDHAHEVRDLRRRVRDLELAKNANEGDAQSIERELEQAKQELAEREQEISLARAELKQAREKLKAKMADRKAKQEERKTKQLAALEQAMATTLCDYGRTLRALPASENVNFVVEGASSESGSKAKVFIFSKQQLENCSSASDLLKQATTYSF</sequence>
<gene>
    <name evidence="3" type="ORF">PSI9734_01995</name>
</gene>
<evidence type="ECO:0000256" key="1">
    <source>
        <dbReference type="SAM" id="Coils"/>
    </source>
</evidence>
<evidence type="ECO:0000313" key="3">
    <source>
        <dbReference type="EMBL" id="CAB0151620.1"/>
    </source>
</evidence>
<accession>A0A6S6WLF8</accession>
<proteinExistence type="predicted"/>
<feature type="signal peptide" evidence="2">
    <location>
        <begin position="1"/>
        <end position="22"/>
    </location>
</feature>
<protein>
    <recommendedName>
        <fullName evidence="5">Chromosome partition protein Smc</fullName>
    </recommendedName>
</protein>
<reference evidence="3 4" key="1">
    <citation type="submission" date="2020-02" db="EMBL/GenBank/DDBJ databases">
        <authorList>
            <person name="Rodrigo-Torres L."/>
            <person name="Arahal R. D."/>
            <person name="Lucena T."/>
        </authorList>
    </citation>
    <scope>NUCLEOTIDE SEQUENCE [LARGE SCALE GENOMIC DNA]</scope>
    <source>
        <strain evidence="3 4">CECT 9734</strain>
    </source>
</reference>
<keyword evidence="2" id="KW-0732">Signal</keyword>
<evidence type="ECO:0008006" key="5">
    <source>
        <dbReference type="Google" id="ProtNLM"/>
    </source>
</evidence>
<evidence type="ECO:0000256" key="2">
    <source>
        <dbReference type="SAM" id="SignalP"/>
    </source>
</evidence>